<evidence type="ECO:0000313" key="5">
    <source>
        <dbReference type="EMBL" id="MBW2939098.1"/>
    </source>
</evidence>
<feature type="chain" id="PRO_5040857211" evidence="3">
    <location>
        <begin position="26"/>
        <end position="646"/>
    </location>
</feature>
<keyword evidence="1" id="KW-0802">TPR repeat</keyword>
<dbReference type="CDD" id="cd07185">
    <property type="entry name" value="OmpA_C-like"/>
    <property type="match status" value="1"/>
</dbReference>
<dbReference type="Proteomes" id="UP001138686">
    <property type="component" value="Unassembled WGS sequence"/>
</dbReference>
<dbReference type="GO" id="GO:0016020">
    <property type="term" value="C:membrane"/>
    <property type="evidence" value="ECO:0007669"/>
    <property type="project" value="UniProtKB-UniRule"/>
</dbReference>
<comment type="caution">
    <text evidence="5">The sequence shown here is derived from an EMBL/GenBank/DDBJ whole genome shotgun (WGS) entry which is preliminary data.</text>
</comment>
<feature type="signal peptide" evidence="3">
    <location>
        <begin position="1"/>
        <end position="25"/>
    </location>
</feature>
<accession>A0A9X1FRN7</accession>
<dbReference type="Pfam" id="PF00691">
    <property type="entry name" value="OmpA"/>
    <property type="match status" value="1"/>
</dbReference>
<dbReference type="Pfam" id="PF07676">
    <property type="entry name" value="PD40"/>
    <property type="match status" value="3"/>
</dbReference>
<evidence type="ECO:0000256" key="2">
    <source>
        <dbReference type="PROSITE-ProRule" id="PRU00473"/>
    </source>
</evidence>
<dbReference type="EMBL" id="JAHWDP010000009">
    <property type="protein sequence ID" value="MBW2939098.1"/>
    <property type="molecule type" value="Genomic_DNA"/>
</dbReference>
<dbReference type="RefSeq" id="WP_219053626.1">
    <property type="nucleotide sequence ID" value="NZ_JAHWDP010000009.1"/>
</dbReference>
<protein>
    <submittedName>
        <fullName evidence="5">OmpA family protein</fullName>
    </submittedName>
</protein>
<keyword evidence="6" id="KW-1185">Reference proteome</keyword>
<dbReference type="PANTHER" id="PTHR30329:SF21">
    <property type="entry name" value="LIPOPROTEIN YIAD-RELATED"/>
    <property type="match status" value="1"/>
</dbReference>
<dbReference type="InterPro" id="IPR006665">
    <property type="entry name" value="OmpA-like"/>
</dbReference>
<proteinExistence type="predicted"/>
<dbReference type="Pfam" id="PF13620">
    <property type="entry name" value="CarboxypepD_reg"/>
    <property type="match status" value="1"/>
</dbReference>
<keyword evidence="3" id="KW-0732">Signal</keyword>
<dbReference type="PROSITE" id="PS51123">
    <property type="entry name" value="OMPA_2"/>
    <property type="match status" value="1"/>
</dbReference>
<dbReference type="InterPro" id="IPR019734">
    <property type="entry name" value="TPR_rpt"/>
</dbReference>
<name>A0A9X1FRN7_9FLAO</name>
<feature type="domain" description="OmpA-like" evidence="4">
    <location>
        <begin position="526"/>
        <end position="646"/>
    </location>
</feature>
<dbReference type="AlphaFoldDB" id="A0A9X1FRN7"/>
<evidence type="ECO:0000256" key="1">
    <source>
        <dbReference type="PROSITE-ProRule" id="PRU00339"/>
    </source>
</evidence>
<reference evidence="5" key="1">
    <citation type="submission" date="2021-07" db="EMBL/GenBank/DDBJ databases">
        <title>Aureisphaera sp. CAU 1614 isolated from sea sediment.</title>
        <authorList>
            <person name="Kim W."/>
        </authorList>
    </citation>
    <scope>NUCLEOTIDE SEQUENCE</scope>
    <source>
        <strain evidence="5">CAU 1614</strain>
    </source>
</reference>
<evidence type="ECO:0000259" key="4">
    <source>
        <dbReference type="PROSITE" id="PS51123"/>
    </source>
</evidence>
<sequence length="646" mass="73055">MKTKLVLKQILMSLLVTLIASSSIAQKGQIEKANKEYDKYSYIDAREIYLKVVEDGYQSAQVFQKLGDTYYYNSEYADAANWYQKLINQYPNEVEPIYYYRTAQCLKSMGKYEESDLMMEAYSKVGGAGIILNNYKDDPDYLKSIAFQAKGYIVEKTRINTEYSDFGPSYYGNKIVFASATKNTEGVKTFAWDEQPFLDLFTADMDENGYLSNVMPLDGDINTRYHESSATFTKDGNTVYFTRNNFIDGKKGRDKEKTIRLKVYKATKSGDNFWTNVEELPFNSKEFSVGHPALSKDEKRLYFASDRPGTFGMSDIWFVDINEDGTYGEPVNLGPNVNTEAREGFPFISEMNNIYFSSDGQSGLGGLDIFVAPLNADGKAGKVTNLGEPANSPKDDFGFIIREEKRIGYLSSNRDGDKGSISDDIYRVQEKCEITITGLISNELTGEPLPGAIVFLLDENNKEVAQVVADENGKYNFEALAACDSKYIIRGGKDGCEYNEREVRTPSKTGTITVDLKLECDPCPPNDLGCRLALQPIYFDFDRYNIRPDAAVELAKILAAMRQYPELIIHIESHTDSRAPFKYNEVLSEKRAQSTLNWLVEKGISKSRLTAKGYGERQLQNRCSDGVECTEEEHQLNRRSMFIIQN</sequence>
<dbReference type="InterPro" id="IPR050330">
    <property type="entry name" value="Bact_OuterMem_StrucFunc"/>
</dbReference>
<feature type="repeat" description="TPR" evidence="1">
    <location>
        <begin position="60"/>
        <end position="93"/>
    </location>
</feature>
<organism evidence="5 6">
    <name type="scientific">Halomarinibacterium sedimenti</name>
    <dbReference type="NCBI Taxonomy" id="2857106"/>
    <lineage>
        <taxon>Bacteria</taxon>
        <taxon>Pseudomonadati</taxon>
        <taxon>Bacteroidota</taxon>
        <taxon>Flavobacteriia</taxon>
        <taxon>Flavobacteriales</taxon>
        <taxon>Flavobacteriaceae</taxon>
        <taxon>Halomarinibacterium</taxon>
    </lineage>
</organism>
<dbReference type="PANTHER" id="PTHR30329">
    <property type="entry name" value="STATOR ELEMENT OF FLAGELLAR MOTOR COMPLEX"/>
    <property type="match status" value="1"/>
</dbReference>
<keyword evidence="2" id="KW-0472">Membrane</keyword>
<gene>
    <name evidence="5" type="ORF">KXJ69_13360</name>
</gene>
<evidence type="ECO:0000313" key="6">
    <source>
        <dbReference type="Proteomes" id="UP001138686"/>
    </source>
</evidence>
<dbReference type="PROSITE" id="PS50005">
    <property type="entry name" value="TPR"/>
    <property type="match status" value="1"/>
</dbReference>
<evidence type="ECO:0000256" key="3">
    <source>
        <dbReference type="SAM" id="SignalP"/>
    </source>
</evidence>
<dbReference type="InterPro" id="IPR011659">
    <property type="entry name" value="WD40"/>
</dbReference>